<dbReference type="GO" id="GO:0005829">
    <property type="term" value="C:cytosol"/>
    <property type="evidence" value="ECO:0007669"/>
    <property type="project" value="TreeGrafter"/>
</dbReference>
<dbReference type="FunFam" id="3.40.50.2300:FF:000001">
    <property type="entry name" value="DNA-binding response regulator PhoB"/>
    <property type="match status" value="1"/>
</dbReference>
<dbReference type="GO" id="GO:0032993">
    <property type="term" value="C:protein-DNA complex"/>
    <property type="evidence" value="ECO:0007669"/>
    <property type="project" value="TreeGrafter"/>
</dbReference>
<dbReference type="SMART" id="SM00862">
    <property type="entry name" value="Trans_reg_C"/>
    <property type="match status" value="1"/>
</dbReference>
<keyword evidence="3" id="KW-0805">Transcription regulation</keyword>
<name>A0A382KK82_9ZZZZ</name>
<dbReference type="AlphaFoldDB" id="A0A382KK82"/>
<dbReference type="PROSITE" id="PS50110">
    <property type="entry name" value="RESPONSE_REGULATORY"/>
    <property type="match status" value="1"/>
</dbReference>
<organism evidence="8">
    <name type="scientific">marine metagenome</name>
    <dbReference type="NCBI Taxonomy" id="408172"/>
    <lineage>
        <taxon>unclassified sequences</taxon>
        <taxon>metagenomes</taxon>
        <taxon>ecological metagenomes</taxon>
    </lineage>
</organism>
<reference evidence="8" key="1">
    <citation type="submission" date="2018-05" db="EMBL/GenBank/DDBJ databases">
        <authorList>
            <person name="Lanie J.A."/>
            <person name="Ng W.-L."/>
            <person name="Kazmierczak K.M."/>
            <person name="Andrzejewski T.M."/>
            <person name="Davidsen T.M."/>
            <person name="Wayne K.J."/>
            <person name="Tettelin H."/>
            <person name="Glass J.I."/>
            <person name="Rusch D."/>
            <person name="Podicherti R."/>
            <person name="Tsui H.-C.T."/>
            <person name="Winkler M.E."/>
        </authorList>
    </citation>
    <scope>NUCLEOTIDE SEQUENCE</scope>
</reference>
<evidence type="ECO:0000313" key="8">
    <source>
        <dbReference type="EMBL" id="SVC23833.1"/>
    </source>
</evidence>
<evidence type="ECO:0000256" key="5">
    <source>
        <dbReference type="ARBA" id="ARBA00023163"/>
    </source>
</evidence>
<evidence type="ECO:0000259" key="6">
    <source>
        <dbReference type="PROSITE" id="PS50110"/>
    </source>
</evidence>
<dbReference type="PANTHER" id="PTHR48111">
    <property type="entry name" value="REGULATOR OF RPOS"/>
    <property type="match status" value="1"/>
</dbReference>
<dbReference type="GO" id="GO:0006355">
    <property type="term" value="P:regulation of DNA-templated transcription"/>
    <property type="evidence" value="ECO:0007669"/>
    <property type="project" value="InterPro"/>
</dbReference>
<dbReference type="InterPro" id="IPR036388">
    <property type="entry name" value="WH-like_DNA-bd_sf"/>
</dbReference>
<feature type="domain" description="Response regulatory" evidence="6">
    <location>
        <begin position="6"/>
        <end position="120"/>
    </location>
</feature>
<evidence type="ECO:0000256" key="3">
    <source>
        <dbReference type="ARBA" id="ARBA00023015"/>
    </source>
</evidence>
<dbReference type="InterPro" id="IPR039420">
    <property type="entry name" value="WalR-like"/>
</dbReference>
<dbReference type="Pfam" id="PF00486">
    <property type="entry name" value="Trans_reg_C"/>
    <property type="match status" value="1"/>
</dbReference>
<evidence type="ECO:0000256" key="4">
    <source>
        <dbReference type="ARBA" id="ARBA00023125"/>
    </source>
</evidence>
<evidence type="ECO:0000259" key="7">
    <source>
        <dbReference type="PROSITE" id="PS51755"/>
    </source>
</evidence>
<dbReference type="Gene3D" id="1.10.10.10">
    <property type="entry name" value="Winged helix-like DNA-binding domain superfamily/Winged helix DNA-binding domain"/>
    <property type="match status" value="1"/>
</dbReference>
<sequence length="236" mass="27387">VSESSKILLVEDEPHLAKGLQFNLEREGYEVFLVDNGVSALDQLREKDFDLIILDLMLPKMSGLEVARTIRETNIRFPILMLTAKSSKKDREVGLEAGADDYLTKPFHLPELLLRVKGILRRSEWYKEPVNDQEIFRFGKMWINFGTGKANGVDGEFYLTVKEALVMKLLIKKKNNIVSREELLEKVWGYDPQTETRTVDNFIARLRKYFEKKPQKPAHILTVREKGYQFKSDFSS</sequence>
<feature type="non-terminal residue" evidence="8">
    <location>
        <position position="1"/>
    </location>
</feature>
<proteinExistence type="predicted"/>
<dbReference type="InterPro" id="IPR001867">
    <property type="entry name" value="OmpR/PhoB-type_DNA-bd"/>
</dbReference>
<keyword evidence="2" id="KW-0902">Two-component regulatory system</keyword>
<dbReference type="InterPro" id="IPR016032">
    <property type="entry name" value="Sig_transdc_resp-reg_C-effctor"/>
</dbReference>
<dbReference type="EMBL" id="UINC01080678">
    <property type="protein sequence ID" value="SVC23833.1"/>
    <property type="molecule type" value="Genomic_DNA"/>
</dbReference>
<keyword evidence="5" id="KW-0804">Transcription</keyword>
<dbReference type="Pfam" id="PF00072">
    <property type="entry name" value="Response_reg"/>
    <property type="match status" value="1"/>
</dbReference>
<gene>
    <name evidence="8" type="ORF">METZ01_LOCUS276687</name>
</gene>
<dbReference type="CDD" id="cd00383">
    <property type="entry name" value="trans_reg_C"/>
    <property type="match status" value="1"/>
</dbReference>
<dbReference type="GO" id="GO:0000976">
    <property type="term" value="F:transcription cis-regulatory region binding"/>
    <property type="evidence" value="ECO:0007669"/>
    <property type="project" value="TreeGrafter"/>
</dbReference>
<keyword evidence="1" id="KW-0597">Phosphoprotein</keyword>
<evidence type="ECO:0008006" key="9">
    <source>
        <dbReference type="Google" id="ProtNLM"/>
    </source>
</evidence>
<feature type="domain" description="OmpR/PhoB-type" evidence="7">
    <location>
        <begin position="133"/>
        <end position="232"/>
    </location>
</feature>
<dbReference type="InterPro" id="IPR001789">
    <property type="entry name" value="Sig_transdc_resp-reg_receiver"/>
</dbReference>
<protein>
    <recommendedName>
        <fullName evidence="9">DNA-binding response regulator</fullName>
    </recommendedName>
</protein>
<dbReference type="GO" id="GO:0000156">
    <property type="term" value="F:phosphorelay response regulator activity"/>
    <property type="evidence" value="ECO:0007669"/>
    <property type="project" value="TreeGrafter"/>
</dbReference>
<dbReference type="InterPro" id="IPR011006">
    <property type="entry name" value="CheY-like_superfamily"/>
</dbReference>
<dbReference type="Gene3D" id="3.40.50.2300">
    <property type="match status" value="1"/>
</dbReference>
<dbReference type="SMART" id="SM00448">
    <property type="entry name" value="REC"/>
    <property type="match status" value="1"/>
</dbReference>
<dbReference type="SUPFAM" id="SSF52172">
    <property type="entry name" value="CheY-like"/>
    <property type="match status" value="1"/>
</dbReference>
<dbReference type="SUPFAM" id="SSF46894">
    <property type="entry name" value="C-terminal effector domain of the bipartite response regulators"/>
    <property type="match status" value="1"/>
</dbReference>
<evidence type="ECO:0000256" key="1">
    <source>
        <dbReference type="ARBA" id="ARBA00022553"/>
    </source>
</evidence>
<accession>A0A382KK82</accession>
<dbReference type="PROSITE" id="PS51755">
    <property type="entry name" value="OMPR_PHOB"/>
    <property type="match status" value="1"/>
</dbReference>
<keyword evidence="4" id="KW-0238">DNA-binding</keyword>
<dbReference type="PANTHER" id="PTHR48111:SF21">
    <property type="entry name" value="DNA-BINDING DUAL MASTER TRANSCRIPTIONAL REGULATOR RPAA"/>
    <property type="match status" value="1"/>
</dbReference>
<evidence type="ECO:0000256" key="2">
    <source>
        <dbReference type="ARBA" id="ARBA00023012"/>
    </source>
</evidence>
<dbReference type="CDD" id="cd17574">
    <property type="entry name" value="REC_OmpR"/>
    <property type="match status" value="1"/>
</dbReference>